<dbReference type="Proteomes" id="UP000076871">
    <property type="component" value="Unassembled WGS sequence"/>
</dbReference>
<feature type="region of interest" description="Disordered" evidence="1">
    <location>
        <begin position="244"/>
        <end position="264"/>
    </location>
</feature>
<feature type="compositionally biased region" description="Basic residues" evidence="1">
    <location>
        <begin position="467"/>
        <end position="477"/>
    </location>
</feature>
<reference evidence="2 3" key="1">
    <citation type="journal article" date="2016" name="Mol. Biol. Evol.">
        <title>Comparative Genomics of Early-Diverging Mushroom-Forming Fungi Provides Insights into the Origins of Lignocellulose Decay Capabilities.</title>
        <authorList>
            <person name="Nagy L.G."/>
            <person name="Riley R."/>
            <person name="Tritt A."/>
            <person name="Adam C."/>
            <person name="Daum C."/>
            <person name="Floudas D."/>
            <person name="Sun H."/>
            <person name="Yadav J.S."/>
            <person name="Pangilinan J."/>
            <person name="Larsson K.H."/>
            <person name="Matsuura K."/>
            <person name="Barry K."/>
            <person name="Labutti K."/>
            <person name="Kuo R."/>
            <person name="Ohm R.A."/>
            <person name="Bhattacharya S.S."/>
            <person name="Shirouzu T."/>
            <person name="Yoshinaga Y."/>
            <person name="Martin F.M."/>
            <person name="Grigoriev I.V."/>
            <person name="Hibbett D.S."/>
        </authorList>
    </citation>
    <scope>NUCLEOTIDE SEQUENCE [LARGE SCALE GENOMIC DNA]</scope>
    <source>
        <strain evidence="2 3">93-53</strain>
    </source>
</reference>
<dbReference type="RefSeq" id="XP_040761673.1">
    <property type="nucleotide sequence ID" value="XM_040907204.1"/>
</dbReference>
<feature type="compositionally biased region" description="Polar residues" evidence="1">
    <location>
        <begin position="315"/>
        <end position="326"/>
    </location>
</feature>
<keyword evidence="3" id="KW-1185">Reference proteome</keyword>
<feature type="compositionally biased region" description="Polar residues" evidence="1">
    <location>
        <begin position="409"/>
        <end position="418"/>
    </location>
</feature>
<dbReference type="STRING" id="1314785.A0A165D162"/>
<accession>A0A165D162</accession>
<proteinExistence type="predicted"/>
<gene>
    <name evidence="2" type="ORF">LAESUDRAFT_715859</name>
</gene>
<dbReference type="GeneID" id="63824233"/>
<feature type="compositionally biased region" description="Low complexity" evidence="1">
    <location>
        <begin position="443"/>
        <end position="463"/>
    </location>
</feature>
<dbReference type="AlphaFoldDB" id="A0A165D162"/>
<dbReference type="InParanoid" id="A0A165D162"/>
<feature type="compositionally biased region" description="Basic and acidic residues" evidence="1">
    <location>
        <begin position="352"/>
        <end position="361"/>
    </location>
</feature>
<name>A0A165D162_9APHY</name>
<feature type="compositionally biased region" description="Low complexity" evidence="1">
    <location>
        <begin position="478"/>
        <end position="502"/>
    </location>
</feature>
<protein>
    <submittedName>
        <fullName evidence="2">Uncharacterized protein</fullName>
    </submittedName>
</protein>
<feature type="compositionally biased region" description="Basic and acidic residues" evidence="1">
    <location>
        <begin position="397"/>
        <end position="407"/>
    </location>
</feature>
<evidence type="ECO:0000256" key="1">
    <source>
        <dbReference type="SAM" id="MobiDB-lite"/>
    </source>
</evidence>
<evidence type="ECO:0000313" key="2">
    <source>
        <dbReference type="EMBL" id="KZT03933.1"/>
    </source>
</evidence>
<organism evidence="2 3">
    <name type="scientific">Laetiporus sulphureus 93-53</name>
    <dbReference type="NCBI Taxonomy" id="1314785"/>
    <lineage>
        <taxon>Eukaryota</taxon>
        <taxon>Fungi</taxon>
        <taxon>Dikarya</taxon>
        <taxon>Basidiomycota</taxon>
        <taxon>Agaricomycotina</taxon>
        <taxon>Agaricomycetes</taxon>
        <taxon>Polyporales</taxon>
        <taxon>Laetiporus</taxon>
    </lineage>
</organism>
<sequence length="698" mass="75641">MAVVTRCDGQCRQLIPIDWWRSSFRSISWTFGRSQQRPSRIPSVKPILAGSGELAKPPHYHDLLYRTSHRERRMTVSPADLELNPDLAGVRGVEQVIGPYEIDEGIRTLPERTSTESPELFTGDLDEDELSLPQKQWGDQMEALLGGVLERLSSSFQLLAVANGNPDRTWDFNVLDSPRSDTVELTDSETSVESDMFPITPRAGFALVPVQYTGSDHLLEYSSPQPSKPLNASAVSFIPSVCTPPPASSSRSSKSDLHSPSPSREFAFPSLCANNPAASPAAHRRSLLLQKDRDGFYHPIDGDSSSFSPEDRGSTLASTQSMTPSRASADLLPAFLADDPNMGRSRGRNTSRTREIVDRLRSGRWNGKKTASKVAGDKSAPGAAPAAVNKQEDDMDAVAKADRREGTLDTGSDVQTPSDADGWIPGPPSERIHVTEDGWIAGSSVPSSSPSNIASSTNTSTPARPSARSRGHRHKRSTSTTSSFSGSSSSASFSPATSVSSFGPHTPPSTAQPHFPPPSAMPVAPFPSAAVGGFAPPMAQAQYLQMQMHIQQVQVQQWQMHAPSLYYNPGGYSPYAVAPIPMPAQPVMYGAGTKGLNVLGVQCYYLPTLSYAASMDVLLFTYLLVSLFHVTSQYPQLEAHGFDVDGSFAIINMICKLPILVFLCYTSNVRCRVRALHNGARDESADARAKYLEREQTD</sequence>
<feature type="compositionally biased region" description="Low complexity" evidence="1">
    <location>
        <begin position="248"/>
        <end position="263"/>
    </location>
</feature>
<feature type="region of interest" description="Disordered" evidence="1">
    <location>
        <begin position="299"/>
        <end position="520"/>
    </location>
</feature>
<evidence type="ECO:0000313" key="3">
    <source>
        <dbReference type="Proteomes" id="UP000076871"/>
    </source>
</evidence>
<dbReference type="EMBL" id="KV427640">
    <property type="protein sequence ID" value="KZT03933.1"/>
    <property type="molecule type" value="Genomic_DNA"/>
</dbReference>
<dbReference type="OrthoDB" id="2943086at2759"/>